<dbReference type="AlphaFoldDB" id="A0AAW0S905"/>
<comment type="caution">
    <text evidence="4">The sequence shown here is derived from an EMBL/GenBank/DDBJ whole genome shotgun (WGS) entry which is preliminary data.</text>
</comment>
<keyword evidence="5" id="KW-1185">Reference proteome</keyword>
<feature type="repeat" description="ANK" evidence="3">
    <location>
        <begin position="773"/>
        <end position="805"/>
    </location>
</feature>
<sequence length="913" mass="95233">EGDEAGVRSALDRGARPEVTVPIDAGESWSLLTVAAFKGHEHLLSLLLQAGLSIEGGGTTDITPLMMAAQYGHAQTVKALLDLRGNPLAMDSRGRTALHFAALKGHQQCVAALLPVTPPTPAHLEAYTPVHLASYRGHVEVLEQLAGAGWPLTARDSDGNTPMHSAAAGGRVTCVQWLVQRGGDTSMQNNAGHTPLDKELVTAVKEGDEAGVRSALDRGARPEVTVPTNAGVSWSLLTVAASKGHEHLLSLLLQAGLSIEGGGTTDRTPLMMAAQNGHAHTVKALLDLRGNPLAMDSDGWTALHFAAWEGHQQCVAALLPVTPPTPAHLEAYTPVHAASYRGHVEVLEQLAGAGWPLTAKNSDGDTPMHCAAAGGRVTCVQWLVQRGGDTSMQNNAGLTPLDQELVTAVMEGDEAGVRSALDRGARPEVTVPTNAGVSWSLLTVAASKGHEHLLSLLLQAGLSIEGGGTTDRTPLMMAAQNGHAHTVKALLDLRGNPLAMDSEGWTALHFAAWEGHQQCVAALLPVTPPTPAHLEAHTPVHVASYGGHVEVLEQLAGAGWPLTAKNSDGNTPMHHAAAGGRVTCVQWLVQRGGDTSMQNNAGLTPLDQELVTAVEEGDEAGVRSALDRGARPEVTVPTIAGVSWSLLTVAASEGHEHLLSLLLQAGLSIEGGGTTDMTPLMMAAQNGHAHTVKALLDLRGNPLAMDSEGWTALHFASRQGHQQCVAALLPVTPPTPAHLEAYTPVHVASYYGHVEVLEQLAGAGWPLTARDSDGDTPMHLAAAGGRVTCVQWLVQRGGDTSIQNNAGHTPLDKELVTAVMEGDEAGVRSALDRGARPEVTIPTDTGESCSLLTDAARGGHEHLLSLLLQAGLSIEGGGTTDMTPLMMAAQNGHAHTVKALLDLRGNPLAMNSI</sequence>
<dbReference type="PROSITE" id="PS50297">
    <property type="entry name" value="ANK_REP_REGION"/>
    <property type="match status" value="8"/>
</dbReference>
<feature type="repeat" description="ANK" evidence="3">
    <location>
        <begin position="568"/>
        <end position="600"/>
    </location>
</feature>
<evidence type="ECO:0000313" key="4">
    <source>
        <dbReference type="EMBL" id="KAK8371810.1"/>
    </source>
</evidence>
<name>A0AAW0S905_SCYPA</name>
<feature type="non-terminal residue" evidence="4">
    <location>
        <position position="913"/>
    </location>
</feature>
<reference evidence="4 5" key="1">
    <citation type="submission" date="2023-03" db="EMBL/GenBank/DDBJ databases">
        <title>High-quality genome of Scylla paramamosain provides insights in environmental adaptation.</title>
        <authorList>
            <person name="Zhang L."/>
        </authorList>
    </citation>
    <scope>NUCLEOTIDE SEQUENCE [LARGE SCALE GENOMIC DNA]</scope>
    <source>
        <strain evidence="4">LZ_2023a</strain>
        <tissue evidence="4">Muscle</tissue>
    </source>
</reference>
<feature type="repeat" description="ANK" evidence="3">
    <location>
        <begin position="740"/>
        <end position="772"/>
    </location>
</feature>
<evidence type="ECO:0000256" key="1">
    <source>
        <dbReference type="ARBA" id="ARBA00022737"/>
    </source>
</evidence>
<dbReference type="SUPFAM" id="SSF48403">
    <property type="entry name" value="Ankyrin repeat"/>
    <property type="match status" value="3"/>
</dbReference>
<dbReference type="InterPro" id="IPR002110">
    <property type="entry name" value="Ankyrin_rpt"/>
</dbReference>
<dbReference type="Proteomes" id="UP001487740">
    <property type="component" value="Unassembled WGS sequence"/>
</dbReference>
<evidence type="ECO:0000256" key="3">
    <source>
        <dbReference type="PROSITE-ProRule" id="PRU00023"/>
    </source>
</evidence>
<dbReference type="Pfam" id="PF13637">
    <property type="entry name" value="Ank_4"/>
    <property type="match status" value="4"/>
</dbReference>
<dbReference type="EMBL" id="JARAKH010006404">
    <property type="protein sequence ID" value="KAK8371810.1"/>
    <property type="molecule type" value="Genomic_DNA"/>
</dbReference>
<keyword evidence="2 3" id="KW-0040">ANK repeat</keyword>
<evidence type="ECO:0000256" key="2">
    <source>
        <dbReference type="ARBA" id="ARBA00023043"/>
    </source>
</evidence>
<feature type="repeat" description="ANK" evidence="3">
    <location>
        <begin position="880"/>
        <end position="912"/>
    </location>
</feature>
<feature type="repeat" description="ANK" evidence="3">
    <location>
        <begin position="60"/>
        <end position="92"/>
    </location>
</feature>
<gene>
    <name evidence="4" type="ORF">O3P69_015707</name>
</gene>
<accession>A0AAW0S905</accession>
<dbReference type="InterPro" id="IPR036770">
    <property type="entry name" value="Ankyrin_rpt-contain_sf"/>
</dbReference>
<proteinExistence type="predicted"/>
<feature type="repeat" description="ANK" evidence="3">
    <location>
        <begin position="363"/>
        <end position="395"/>
    </location>
</feature>
<dbReference type="PANTHER" id="PTHR24173">
    <property type="entry name" value="ANKYRIN REPEAT CONTAINING"/>
    <property type="match status" value="1"/>
</dbReference>
<feature type="repeat" description="ANK" evidence="3">
    <location>
        <begin position="535"/>
        <end position="567"/>
    </location>
</feature>
<keyword evidence="1" id="KW-0677">Repeat</keyword>
<dbReference type="PANTHER" id="PTHR24173:SF74">
    <property type="entry name" value="ANKYRIN REPEAT DOMAIN-CONTAINING PROTEIN 16"/>
    <property type="match status" value="1"/>
</dbReference>
<feature type="repeat" description="ANK" evidence="3">
    <location>
        <begin position="125"/>
        <end position="157"/>
    </location>
</feature>
<feature type="repeat" description="ANK" evidence="3">
    <location>
        <begin position="330"/>
        <end position="362"/>
    </location>
</feature>
<feature type="repeat" description="ANK" evidence="3">
    <location>
        <begin position="93"/>
        <end position="114"/>
    </location>
</feature>
<feature type="repeat" description="ANK" evidence="3">
    <location>
        <begin position="265"/>
        <end position="297"/>
    </location>
</feature>
<feature type="non-terminal residue" evidence="4">
    <location>
        <position position="1"/>
    </location>
</feature>
<dbReference type="Gene3D" id="1.25.40.20">
    <property type="entry name" value="Ankyrin repeat-containing domain"/>
    <property type="match status" value="9"/>
</dbReference>
<feature type="repeat" description="ANK" evidence="3">
    <location>
        <begin position="675"/>
        <end position="707"/>
    </location>
</feature>
<evidence type="ECO:0000313" key="5">
    <source>
        <dbReference type="Proteomes" id="UP001487740"/>
    </source>
</evidence>
<organism evidence="4 5">
    <name type="scientific">Scylla paramamosain</name>
    <name type="common">Mud crab</name>
    <dbReference type="NCBI Taxonomy" id="85552"/>
    <lineage>
        <taxon>Eukaryota</taxon>
        <taxon>Metazoa</taxon>
        <taxon>Ecdysozoa</taxon>
        <taxon>Arthropoda</taxon>
        <taxon>Crustacea</taxon>
        <taxon>Multicrustacea</taxon>
        <taxon>Malacostraca</taxon>
        <taxon>Eumalacostraca</taxon>
        <taxon>Eucarida</taxon>
        <taxon>Decapoda</taxon>
        <taxon>Pleocyemata</taxon>
        <taxon>Brachyura</taxon>
        <taxon>Eubrachyura</taxon>
        <taxon>Portunoidea</taxon>
        <taxon>Portunidae</taxon>
        <taxon>Portuninae</taxon>
        <taxon>Scylla</taxon>
    </lineage>
</organism>
<protein>
    <submittedName>
        <fullName evidence="4">Uncharacterized protein</fullName>
    </submittedName>
</protein>
<feature type="repeat" description="ANK" evidence="3">
    <location>
        <begin position="470"/>
        <end position="502"/>
    </location>
</feature>
<dbReference type="Pfam" id="PF12796">
    <property type="entry name" value="Ank_2"/>
    <property type="match status" value="5"/>
</dbReference>
<feature type="repeat" description="ANK" evidence="3">
    <location>
        <begin position="708"/>
        <end position="729"/>
    </location>
</feature>
<dbReference type="PROSITE" id="PS50088">
    <property type="entry name" value="ANK_REPEAT"/>
    <property type="match status" value="15"/>
</dbReference>
<feature type="repeat" description="ANK" evidence="3">
    <location>
        <begin position="158"/>
        <end position="190"/>
    </location>
</feature>
<dbReference type="SMART" id="SM00248">
    <property type="entry name" value="ANK"/>
    <property type="match status" value="23"/>
</dbReference>